<dbReference type="SMART" id="SM00257">
    <property type="entry name" value="LysM"/>
    <property type="match status" value="1"/>
</dbReference>
<dbReference type="Pfam" id="PF01476">
    <property type="entry name" value="LysM"/>
    <property type="match status" value="1"/>
</dbReference>
<dbReference type="InterPro" id="IPR052196">
    <property type="entry name" value="Bact_Kbp"/>
</dbReference>
<comment type="caution">
    <text evidence="2">The sequence shown here is derived from an EMBL/GenBank/DDBJ whole genome shotgun (WGS) entry which is preliminary data.</text>
</comment>
<sequence length="176" mass="18998">MSIGGLLGAALVVALAASIEGCGKPVLRVADASLGDYYTDKEFKKLSKEQMAEYCAELARQDSTYKAEMQGLQDELEQSKGRSMRLHAEGDSLFALGTALEKRIAASDSVPLRGGRDGTGAPADHVVRRGESLWAISASRTGYGRGVLWPRIYEANRGKIRDPNLIFPGQELSIPK</sequence>
<dbReference type="PANTHER" id="PTHR34700:SF4">
    <property type="entry name" value="PHAGE-LIKE ELEMENT PBSX PROTEIN XKDP"/>
    <property type="match status" value="1"/>
</dbReference>
<evidence type="ECO:0000259" key="1">
    <source>
        <dbReference type="PROSITE" id="PS51782"/>
    </source>
</evidence>
<dbReference type="Proteomes" id="UP000320913">
    <property type="component" value="Unassembled WGS sequence"/>
</dbReference>
<protein>
    <submittedName>
        <fullName evidence="2">LysM peptidoglycan-binding domain-containing protein</fullName>
    </submittedName>
</protein>
<dbReference type="EMBL" id="VBOV01000066">
    <property type="protein sequence ID" value="TMQ60822.1"/>
    <property type="molecule type" value="Genomic_DNA"/>
</dbReference>
<dbReference type="InterPro" id="IPR036779">
    <property type="entry name" value="LysM_dom_sf"/>
</dbReference>
<name>A0A538TB06_UNCEI</name>
<accession>A0A538TB06</accession>
<reference evidence="2 3" key="1">
    <citation type="journal article" date="2019" name="Nat. Microbiol.">
        <title>Mediterranean grassland soil C-N compound turnover is dependent on rainfall and depth, and is mediated by genomically divergent microorganisms.</title>
        <authorList>
            <person name="Diamond S."/>
            <person name="Andeer P.F."/>
            <person name="Li Z."/>
            <person name="Crits-Christoph A."/>
            <person name="Burstein D."/>
            <person name="Anantharaman K."/>
            <person name="Lane K.R."/>
            <person name="Thomas B.C."/>
            <person name="Pan C."/>
            <person name="Northen T.R."/>
            <person name="Banfield J.F."/>
        </authorList>
    </citation>
    <scope>NUCLEOTIDE SEQUENCE [LARGE SCALE GENOMIC DNA]</scope>
    <source>
        <strain evidence="2">WS_5</strain>
    </source>
</reference>
<proteinExistence type="predicted"/>
<organism evidence="2 3">
    <name type="scientific">Eiseniibacteriota bacterium</name>
    <dbReference type="NCBI Taxonomy" id="2212470"/>
    <lineage>
        <taxon>Bacteria</taxon>
        <taxon>Candidatus Eiseniibacteriota</taxon>
    </lineage>
</organism>
<evidence type="ECO:0000313" key="3">
    <source>
        <dbReference type="Proteomes" id="UP000320913"/>
    </source>
</evidence>
<dbReference type="PANTHER" id="PTHR34700">
    <property type="entry name" value="POTASSIUM BINDING PROTEIN KBP"/>
    <property type="match status" value="1"/>
</dbReference>
<dbReference type="CDD" id="cd00118">
    <property type="entry name" value="LysM"/>
    <property type="match status" value="1"/>
</dbReference>
<feature type="domain" description="LysM" evidence="1">
    <location>
        <begin position="123"/>
        <end position="174"/>
    </location>
</feature>
<dbReference type="PROSITE" id="PS51782">
    <property type="entry name" value="LYSM"/>
    <property type="match status" value="1"/>
</dbReference>
<gene>
    <name evidence="2" type="ORF">E6K75_02480</name>
</gene>
<evidence type="ECO:0000313" key="2">
    <source>
        <dbReference type="EMBL" id="TMQ60822.1"/>
    </source>
</evidence>
<dbReference type="Gene3D" id="3.10.350.10">
    <property type="entry name" value="LysM domain"/>
    <property type="match status" value="1"/>
</dbReference>
<dbReference type="InterPro" id="IPR018392">
    <property type="entry name" value="LysM"/>
</dbReference>
<dbReference type="AlphaFoldDB" id="A0A538TB06"/>
<dbReference type="SUPFAM" id="SSF54106">
    <property type="entry name" value="LysM domain"/>
    <property type="match status" value="1"/>
</dbReference>